<dbReference type="Proteomes" id="UP000002938">
    <property type="component" value="Unassembled WGS sequence"/>
</dbReference>
<comment type="caution">
    <text evidence="2">The sequence shown here is derived from an EMBL/GenBank/DDBJ whole genome shotgun (WGS) entry which is preliminary data.</text>
</comment>
<evidence type="ECO:0000313" key="3">
    <source>
        <dbReference type="Proteomes" id="UP000002938"/>
    </source>
</evidence>
<dbReference type="InterPro" id="IPR043128">
    <property type="entry name" value="Rev_trsase/Diguanyl_cyclase"/>
</dbReference>
<dbReference type="InterPro" id="IPR000160">
    <property type="entry name" value="GGDEF_dom"/>
</dbReference>
<proteinExistence type="predicted"/>
<dbReference type="Gene3D" id="3.30.450.40">
    <property type="match status" value="1"/>
</dbReference>
<dbReference type="EMBL" id="ADMN01000115">
    <property type="protein sequence ID" value="EFF62741.1"/>
    <property type="molecule type" value="Genomic_DNA"/>
</dbReference>
<dbReference type="InterPro" id="IPR029016">
    <property type="entry name" value="GAF-like_dom_sf"/>
</dbReference>
<dbReference type="PROSITE" id="PS50887">
    <property type="entry name" value="GGDEF"/>
    <property type="match status" value="1"/>
</dbReference>
<evidence type="ECO:0000313" key="2">
    <source>
        <dbReference type="EMBL" id="EFF62741.1"/>
    </source>
</evidence>
<dbReference type="SUPFAM" id="SSF48452">
    <property type="entry name" value="TPR-like"/>
    <property type="match status" value="2"/>
</dbReference>
<dbReference type="PANTHER" id="PTHR45138:SF9">
    <property type="entry name" value="DIGUANYLATE CYCLASE DGCM-RELATED"/>
    <property type="match status" value="1"/>
</dbReference>
<dbReference type="Gene3D" id="1.25.40.10">
    <property type="entry name" value="Tetratricopeptide repeat domain"/>
    <property type="match status" value="2"/>
</dbReference>
<dbReference type="NCBIfam" id="TIGR00254">
    <property type="entry name" value="GGDEF"/>
    <property type="match status" value="1"/>
</dbReference>
<dbReference type="Pfam" id="PF13185">
    <property type="entry name" value="GAF_2"/>
    <property type="match status" value="1"/>
</dbReference>
<dbReference type="InterPro" id="IPR050469">
    <property type="entry name" value="Diguanylate_Cyclase"/>
</dbReference>
<protein>
    <submittedName>
        <fullName evidence="2">Diguanylate cyclase (GGDEF) domain protein</fullName>
    </submittedName>
</protein>
<gene>
    <name evidence="2" type="ORF">CUW_1517</name>
</gene>
<dbReference type="Gene3D" id="3.30.70.270">
    <property type="match status" value="1"/>
</dbReference>
<dbReference type="SUPFAM" id="SSF55781">
    <property type="entry name" value="GAF domain-like"/>
    <property type="match status" value="1"/>
</dbReference>
<name>A0ABM9ZZ89_9FIRM</name>
<keyword evidence="3" id="KW-1185">Reference proteome</keyword>
<dbReference type="SMART" id="SM00065">
    <property type="entry name" value="GAF"/>
    <property type="match status" value="1"/>
</dbReference>
<organism evidence="2 3">
    <name type="scientific">Turicibacter sanguinis PC909</name>
    <dbReference type="NCBI Taxonomy" id="702450"/>
    <lineage>
        <taxon>Bacteria</taxon>
        <taxon>Bacillati</taxon>
        <taxon>Bacillota</taxon>
        <taxon>Erysipelotrichia</taxon>
        <taxon>Erysipelotrichales</taxon>
        <taxon>Turicibacteraceae</taxon>
        <taxon>Turicibacter</taxon>
    </lineage>
</organism>
<dbReference type="InterPro" id="IPR011990">
    <property type="entry name" value="TPR-like_helical_dom_sf"/>
</dbReference>
<dbReference type="InterPro" id="IPR029787">
    <property type="entry name" value="Nucleotide_cyclase"/>
</dbReference>
<dbReference type="PANTHER" id="PTHR45138">
    <property type="entry name" value="REGULATORY COMPONENTS OF SENSORY TRANSDUCTION SYSTEM"/>
    <property type="match status" value="1"/>
</dbReference>
<dbReference type="SMART" id="SM00267">
    <property type="entry name" value="GGDEF"/>
    <property type="match status" value="1"/>
</dbReference>
<accession>A0ABM9ZZ89</accession>
<dbReference type="Pfam" id="PF00990">
    <property type="entry name" value="GGDEF"/>
    <property type="match status" value="1"/>
</dbReference>
<feature type="domain" description="GGDEF" evidence="1">
    <location>
        <begin position="561"/>
        <end position="695"/>
    </location>
</feature>
<reference evidence="2 3" key="1">
    <citation type="journal article" date="2011" name="J. Bacteriol.">
        <title>Draft Genome Sequence of Turicibacter sanguinis PC909, Isolated from Human Feces.</title>
        <authorList>
            <person name="Cuiv P.O."/>
            <person name="Klaassens E.S."/>
            <person name="Durkin A.S."/>
            <person name="Harkins D.M."/>
            <person name="Foster L."/>
            <person name="McCorrison J."/>
            <person name="Torralba M."/>
            <person name="Nelson K.E."/>
            <person name="Morrison M."/>
        </authorList>
    </citation>
    <scope>NUCLEOTIDE SEQUENCE [LARGE SCALE GENOMIC DNA]</scope>
    <source>
        <strain evidence="2 3">PC909</strain>
    </source>
</reference>
<dbReference type="SUPFAM" id="SSF55073">
    <property type="entry name" value="Nucleotide cyclase"/>
    <property type="match status" value="1"/>
</dbReference>
<dbReference type="InterPro" id="IPR003018">
    <property type="entry name" value="GAF"/>
</dbReference>
<dbReference type="CDD" id="cd01949">
    <property type="entry name" value="GGDEF"/>
    <property type="match status" value="1"/>
</dbReference>
<evidence type="ECO:0000259" key="1">
    <source>
        <dbReference type="PROSITE" id="PS50887"/>
    </source>
</evidence>
<sequence>MTSMNHNIKLYCDKLLQDESYILKLMSILGDQKRGKKLSLSDLEQILIFTKKHQLKLAQAGMLHVVAWFSGEDGIYDIAIDYLLESYQIYESLNAVDGMVSVCNALMCVYFHTGLYTESQEWGVKGIKLSEGLEDPKYVAHLLGNTVIHYLRLEKYKEAREVQERVNYLNINTTKMNELVFLQTEAELCLVEGNLKKSKVILDDVIKRSYELGYPIAFADSFRLKARLLHSMGDEVGSDLNFQKSEEIAIQYQLKQEKMKTYLEWAKICLQQKRYEKAEDYLLKAYQQANRKVDPLFFSQLCGTLIELYKAIHDFEKALNYYEIKYEHEKTLELARTELWGKKLTQEMSAYELRIIKTLYDELQIISSIAQSLTTNLSYKQLLLRIHDELANLISSNVMAITELNQEEESLKYAIYMQDGDYVDSGHIQLDDENSLGVYCIKHKKSLIIHDLLTEYKHYHLEKDKTILLQKGIQSLLCCPLLIQDEVKGYITIQSYEKNQYSERDLSKLSILASYIAIALENAKLYKKANYLARYDGLTGLNNRVQVLKKGEQMLKSAHNDRCCVLMLDIDHFKKINDTFGHLVGDEVIQKVGLLLTKKVNSNIHIGRYGGEEFVIFLQGYTESKALVFAEKIREELLTLSVKRIKEHFPSITASFGVYEYEQGSLSAEEGIHFADLAMYYSKTTGRNKVTPYSMLENKETIA</sequence>